<dbReference type="GO" id="GO:0003677">
    <property type="term" value="F:DNA binding"/>
    <property type="evidence" value="ECO:0007669"/>
    <property type="project" value="UniProtKB-KW"/>
</dbReference>
<dbReference type="InterPro" id="IPR050389">
    <property type="entry name" value="LysR-type_TF"/>
</dbReference>
<dbReference type="Pfam" id="PF00126">
    <property type="entry name" value="HTH_1"/>
    <property type="match status" value="1"/>
</dbReference>
<dbReference type="PROSITE" id="PS50931">
    <property type="entry name" value="HTH_LYSR"/>
    <property type="match status" value="1"/>
</dbReference>
<dbReference type="Gene3D" id="1.10.10.10">
    <property type="entry name" value="Winged helix-like DNA-binding domain superfamily/Winged helix DNA-binding domain"/>
    <property type="match status" value="1"/>
</dbReference>
<evidence type="ECO:0000256" key="3">
    <source>
        <dbReference type="ARBA" id="ARBA00023125"/>
    </source>
</evidence>
<dbReference type="GO" id="GO:0003700">
    <property type="term" value="F:DNA-binding transcription factor activity"/>
    <property type="evidence" value="ECO:0007669"/>
    <property type="project" value="InterPro"/>
</dbReference>
<dbReference type="eggNOG" id="COG0583">
    <property type="taxonomic scope" value="Bacteria"/>
</dbReference>
<dbReference type="PANTHER" id="PTHR30118:SF15">
    <property type="entry name" value="TRANSCRIPTIONAL REGULATORY PROTEIN"/>
    <property type="match status" value="1"/>
</dbReference>
<dbReference type="PATRIC" id="fig|1028307.3.peg.2635"/>
<dbReference type="OrthoDB" id="5897503at2"/>
<dbReference type="SUPFAM" id="SSF46785">
    <property type="entry name" value="Winged helix' DNA-binding domain"/>
    <property type="match status" value="1"/>
</dbReference>
<evidence type="ECO:0000256" key="4">
    <source>
        <dbReference type="ARBA" id="ARBA00023163"/>
    </source>
</evidence>
<dbReference type="InterPro" id="IPR000847">
    <property type="entry name" value="LysR_HTH_N"/>
</dbReference>
<reference evidence="6 7" key="1">
    <citation type="journal article" date="2012" name="J. Bacteriol.">
        <title>Complete genome sequence of Enterobacter aerogenes KCTC 2190.</title>
        <authorList>
            <person name="Shin S.H."/>
            <person name="Kim S."/>
            <person name="Kim J.Y."/>
            <person name="Lee S."/>
            <person name="Um Y."/>
            <person name="Oh M.K."/>
            <person name="Kim Y.R."/>
            <person name="Lee J."/>
            <person name="Yang K.S."/>
        </authorList>
    </citation>
    <scope>NUCLEOTIDE SEQUENCE [LARGE SCALE GENOMIC DNA]</scope>
    <source>
        <strain evidence="6 7">KCTC 2190</strain>
    </source>
</reference>
<dbReference type="InterPro" id="IPR036390">
    <property type="entry name" value="WH_DNA-bd_sf"/>
</dbReference>
<name>A0A0H3FSB6_KLEAK</name>
<dbReference type="SUPFAM" id="SSF53850">
    <property type="entry name" value="Periplasmic binding protein-like II"/>
    <property type="match status" value="1"/>
</dbReference>
<dbReference type="GeneID" id="93310819"/>
<dbReference type="InterPro" id="IPR036388">
    <property type="entry name" value="WH-like_DNA-bd_sf"/>
</dbReference>
<feature type="domain" description="HTH lysR-type" evidence="5">
    <location>
        <begin position="5"/>
        <end position="62"/>
    </location>
</feature>
<evidence type="ECO:0000256" key="1">
    <source>
        <dbReference type="ARBA" id="ARBA00009437"/>
    </source>
</evidence>
<sequence>MNESLDLKVLRVIHFLVTNGSVTRTAELLNVSPGAVSYMLNKARHFTGSALFSRSGNGMVPDNVARELSLRYQNIKRELSEISGTKKLENRMVTISTYSLFEFMISMRISDKQNFPGMFHFSPPEMDCETRLRRLRSKEVDIDIGTGLQQDRSIVQVSLFKCKLNILMRRDNKKANSNFTLKDWQESHHVRWSRRMNFTCNDYKHANRFHELMEERNISMISSDSLNMVMLCAFTDHIMLMPEVLSRNLENYLPLKSIIPPPELQMNFECFLHYHRSLSGDNALQMILDKLHQITTVENVTP</sequence>
<comment type="similarity">
    <text evidence="1">Belongs to the LysR transcriptional regulatory family.</text>
</comment>
<evidence type="ECO:0000313" key="6">
    <source>
        <dbReference type="EMBL" id="AEG97554.1"/>
    </source>
</evidence>
<dbReference type="PANTHER" id="PTHR30118">
    <property type="entry name" value="HTH-TYPE TRANSCRIPTIONAL REGULATOR LEUO-RELATED"/>
    <property type="match status" value="1"/>
</dbReference>
<dbReference type="Gene3D" id="3.40.190.10">
    <property type="entry name" value="Periplasmic binding protein-like II"/>
    <property type="match status" value="2"/>
</dbReference>
<evidence type="ECO:0000313" key="7">
    <source>
        <dbReference type="Proteomes" id="UP000008881"/>
    </source>
</evidence>
<protein>
    <submittedName>
        <fullName evidence="6">LysR family transcriptional regulator</fullName>
    </submittedName>
</protein>
<evidence type="ECO:0000259" key="5">
    <source>
        <dbReference type="PROSITE" id="PS50931"/>
    </source>
</evidence>
<evidence type="ECO:0000256" key="2">
    <source>
        <dbReference type="ARBA" id="ARBA00023015"/>
    </source>
</evidence>
<keyword evidence="3" id="KW-0238">DNA-binding</keyword>
<proteinExistence type="inferred from homology"/>
<keyword evidence="7" id="KW-1185">Reference proteome</keyword>
<gene>
    <name evidence="6" type="ordered locus">EAE_13200</name>
</gene>
<organism evidence="6 7">
    <name type="scientific">Klebsiella aerogenes (strain ATCC 13048 / DSM 30053 / CCUG 1429 / JCM 1235 / KCTC 2190 / NBRC 13534 / NCIMB 10102 / NCTC 10006 / CDC 819-56)</name>
    <name type="common">Enterobacter aerogenes</name>
    <dbReference type="NCBI Taxonomy" id="1028307"/>
    <lineage>
        <taxon>Bacteria</taxon>
        <taxon>Pseudomonadati</taxon>
        <taxon>Pseudomonadota</taxon>
        <taxon>Gammaproteobacteria</taxon>
        <taxon>Enterobacterales</taxon>
        <taxon>Enterobacteriaceae</taxon>
        <taxon>Klebsiella/Raoultella group</taxon>
        <taxon>Klebsiella</taxon>
    </lineage>
</organism>
<accession>A0A0H3FSB6</accession>
<dbReference type="RefSeq" id="WP_015704641.1">
    <property type="nucleotide sequence ID" value="NC_015663.1"/>
</dbReference>
<dbReference type="KEGG" id="eae:EAE_13200"/>
<dbReference type="HOGENOM" id="CLU_039613_39_0_6"/>
<dbReference type="AlphaFoldDB" id="A0A0H3FSB6"/>
<dbReference type="Proteomes" id="UP000008881">
    <property type="component" value="Chromosome"/>
</dbReference>
<keyword evidence="2" id="KW-0805">Transcription regulation</keyword>
<keyword evidence="4" id="KW-0804">Transcription</keyword>
<dbReference type="EMBL" id="CP002824">
    <property type="protein sequence ID" value="AEG97554.1"/>
    <property type="molecule type" value="Genomic_DNA"/>
</dbReference>